<dbReference type="PANTHER" id="PTHR23028:SF134">
    <property type="entry name" value="PUTATIVE (AFU_ORTHOLOGUE AFUA_4G08520)-RELATED"/>
    <property type="match status" value="1"/>
</dbReference>
<comment type="caution">
    <text evidence="3">The sequence shown here is derived from an EMBL/GenBank/DDBJ whole genome shotgun (WGS) entry which is preliminary data.</text>
</comment>
<dbReference type="PANTHER" id="PTHR23028">
    <property type="entry name" value="ACETYLTRANSFERASE"/>
    <property type="match status" value="1"/>
</dbReference>
<keyword evidence="4" id="KW-1185">Reference proteome</keyword>
<dbReference type="InterPro" id="IPR002656">
    <property type="entry name" value="Acyl_transf_3_dom"/>
</dbReference>
<evidence type="ECO:0000256" key="1">
    <source>
        <dbReference type="SAM" id="Phobius"/>
    </source>
</evidence>
<feature type="transmembrane region" description="Helical" evidence="1">
    <location>
        <begin position="390"/>
        <end position="408"/>
    </location>
</feature>
<protein>
    <recommendedName>
        <fullName evidence="2">Acyltransferase 3 domain-containing protein</fullName>
    </recommendedName>
</protein>
<keyword evidence="1" id="KW-1133">Transmembrane helix</keyword>
<dbReference type="InterPro" id="IPR050879">
    <property type="entry name" value="Acyltransferase_3"/>
</dbReference>
<proteinExistence type="predicted"/>
<reference evidence="3 4" key="1">
    <citation type="submission" date="2020-02" db="EMBL/GenBank/DDBJ databases">
        <title>Comparative genomics of the hypocrealean fungal genus Beauvera.</title>
        <authorList>
            <person name="Showalter D.N."/>
            <person name="Bushley K.E."/>
            <person name="Rehner S.A."/>
        </authorList>
    </citation>
    <scope>NUCLEOTIDE SEQUENCE [LARGE SCALE GENOMIC DNA]</scope>
    <source>
        <strain evidence="3 4">ARSEF4384</strain>
    </source>
</reference>
<feature type="transmembrane region" description="Helical" evidence="1">
    <location>
        <begin position="195"/>
        <end position="217"/>
    </location>
</feature>
<feature type="transmembrane region" description="Helical" evidence="1">
    <location>
        <begin position="312"/>
        <end position="333"/>
    </location>
</feature>
<dbReference type="Proteomes" id="UP001397290">
    <property type="component" value="Unassembled WGS sequence"/>
</dbReference>
<accession>A0AAW0S5N7</accession>
<feature type="domain" description="Acyltransferase 3" evidence="2">
    <location>
        <begin position="152"/>
        <end position="406"/>
    </location>
</feature>
<evidence type="ECO:0000259" key="2">
    <source>
        <dbReference type="Pfam" id="PF01757"/>
    </source>
</evidence>
<evidence type="ECO:0000313" key="3">
    <source>
        <dbReference type="EMBL" id="KAK8149963.1"/>
    </source>
</evidence>
<feature type="transmembrane region" description="Helical" evidence="1">
    <location>
        <begin position="339"/>
        <end position="369"/>
    </location>
</feature>
<organism evidence="3 4">
    <name type="scientific">Beauveria asiatica</name>
    <dbReference type="NCBI Taxonomy" id="1069075"/>
    <lineage>
        <taxon>Eukaryota</taxon>
        <taxon>Fungi</taxon>
        <taxon>Dikarya</taxon>
        <taxon>Ascomycota</taxon>
        <taxon>Pezizomycotina</taxon>
        <taxon>Sordariomycetes</taxon>
        <taxon>Hypocreomycetidae</taxon>
        <taxon>Hypocreales</taxon>
        <taxon>Cordycipitaceae</taxon>
        <taxon>Beauveria</taxon>
    </lineage>
</organism>
<dbReference type="Pfam" id="PF01757">
    <property type="entry name" value="Acyl_transf_3"/>
    <property type="match status" value="1"/>
</dbReference>
<feature type="transmembrane region" description="Helical" evidence="1">
    <location>
        <begin position="283"/>
        <end position="300"/>
    </location>
</feature>
<keyword evidence="1" id="KW-0812">Transmembrane</keyword>
<dbReference type="AlphaFoldDB" id="A0AAW0S5N7"/>
<sequence length="423" mass="48085">MQQSWANGTFWVPLALKNPAHFAAIFYKCILKDYFGFPDEELDNGAYFRFCSRLFRRDSSSIIDLTFICCLLRTITSIFHHVELYTPHAIFFQHGIMAEIVSERTPLTGVAPRKPTFLRRAFWFLMPSFVANYLNPAQDEQAAPPKLFPTSYLNSLRGIASLIVVFQHNSSEYFESNYRGWGDRADDRHVIQLPLIRVLVSGGFMVALFFAISGFSLTYGPLDRIYRGDADAAVGSLPSSLFRRPLRLFLPAVPVVVVCAVMKRFEVLYGHQQRKPIPFTGEPGMLGLLIATWRGFMAVIRVEGDALDKLQLWTLSIEFQGSLVVFLCCLAFARTKPNVRISCIFLLAIFYMGLSLWPLSLFLAGMILAEMRLRRRVIEMSGLRRTAATISWWALFIASLFFGGWPTHGNVGSTFAFRQFPQF</sequence>
<dbReference type="EMBL" id="JAAHCF010000032">
    <property type="protein sequence ID" value="KAK8149963.1"/>
    <property type="molecule type" value="Genomic_DNA"/>
</dbReference>
<dbReference type="GO" id="GO:0016747">
    <property type="term" value="F:acyltransferase activity, transferring groups other than amino-acyl groups"/>
    <property type="evidence" value="ECO:0007669"/>
    <property type="project" value="InterPro"/>
</dbReference>
<evidence type="ECO:0000313" key="4">
    <source>
        <dbReference type="Proteomes" id="UP001397290"/>
    </source>
</evidence>
<feature type="transmembrane region" description="Helical" evidence="1">
    <location>
        <begin position="246"/>
        <end position="263"/>
    </location>
</feature>
<gene>
    <name evidence="3" type="ORF">G3M48_004907</name>
</gene>
<keyword evidence="1" id="KW-0472">Membrane</keyword>
<name>A0AAW0S5N7_9HYPO</name>